<feature type="domain" description="Phospholipase D C-terminal" evidence="1">
    <location>
        <begin position="17"/>
        <end position="88"/>
    </location>
</feature>
<keyword evidence="3" id="KW-1185">Reference proteome</keyword>
<dbReference type="Pfam" id="PF12357">
    <property type="entry name" value="PLD_C"/>
    <property type="match status" value="1"/>
</dbReference>
<dbReference type="Proteomes" id="UP001634007">
    <property type="component" value="Unassembled WGS sequence"/>
</dbReference>
<dbReference type="InterPro" id="IPR024632">
    <property type="entry name" value="PLipase_D_C"/>
</dbReference>
<dbReference type="AlphaFoldDB" id="A0ABD3KA13"/>
<proteinExistence type="predicted"/>
<comment type="caution">
    <text evidence="2">The sequence shown here is derived from an EMBL/GenBank/DDBJ whole genome shotgun (WGS) entry which is preliminary data.</text>
</comment>
<evidence type="ECO:0000313" key="3">
    <source>
        <dbReference type="Proteomes" id="UP001634007"/>
    </source>
</evidence>
<protein>
    <recommendedName>
        <fullName evidence="1">Phospholipase D C-terminal domain-containing protein</fullName>
    </recommendedName>
</protein>
<organism evidence="2 3">
    <name type="scientific">Eucalyptus globulus</name>
    <name type="common">Tasmanian blue gum</name>
    <dbReference type="NCBI Taxonomy" id="34317"/>
    <lineage>
        <taxon>Eukaryota</taxon>
        <taxon>Viridiplantae</taxon>
        <taxon>Streptophyta</taxon>
        <taxon>Embryophyta</taxon>
        <taxon>Tracheophyta</taxon>
        <taxon>Spermatophyta</taxon>
        <taxon>Magnoliopsida</taxon>
        <taxon>eudicotyledons</taxon>
        <taxon>Gunneridae</taxon>
        <taxon>Pentapetalae</taxon>
        <taxon>rosids</taxon>
        <taxon>malvids</taxon>
        <taxon>Myrtales</taxon>
        <taxon>Myrtaceae</taxon>
        <taxon>Myrtoideae</taxon>
        <taxon>Eucalypteae</taxon>
        <taxon>Eucalyptus</taxon>
    </lineage>
</organism>
<reference evidence="2 3" key="1">
    <citation type="submission" date="2024-11" db="EMBL/GenBank/DDBJ databases">
        <title>Chromosome-level genome assembly of Eucalyptus globulus Labill. provides insights into its genome evolution.</title>
        <authorList>
            <person name="Li X."/>
        </authorList>
    </citation>
    <scope>NUCLEOTIDE SEQUENCE [LARGE SCALE GENOMIC DNA]</scope>
    <source>
        <strain evidence="2">CL2024</strain>
        <tissue evidence="2">Fresh tender leaves</tissue>
    </source>
</reference>
<name>A0ABD3KA13_EUCGL</name>
<evidence type="ECO:0000259" key="1">
    <source>
        <dbReference type="Pfam" id="PF12357"/>
    </source>
</evidence>
<evidence type="ECO:0000313" key="2">
    <source>
        <dbReference type="EMBL" id="KAL3736865.1"/>
    </source>
</evidence>
<dbReference type="EMBL" id="JBJKBG010000006">
    <property type="protein sequence ID" value="KAL3736865.1"/>
    <property type="molecule type" value="Genomic_DNA"/>
</dbReference>
<sequence length="107" mass="12091">MASVLLCWHEHLGMLGDSFLQPLGEESIRKVNQVSDKYQDLYSSETLEHDLPGHLLHYPYRVANDGVNAELPGFEHFLDTKAQVLGTKSDYVPPVLASSFKRFISFP</sequence>
<accession>A0ABD3KA13</accession>
<gene>
    <name evidence="2" type="ORF">ACJRO7_025749</name>
</gene>